<dbReference type="EMBL" id="BMEO01000008">
    <property type="protein sequence ID" value="GGF97982.1"/>
    <property type="molecule type" value="Genomic_DNA"/>
</dbReference>
<comment type="caution">
    <text evidence="3">The sequence shown here is derived from an EMBL/GenBank/DDBJ whole genome shotgun (WGS) entry which is preliminary data.</text>
</comment>
<dbReference type="InterPro" id="IPR003609">
    <property type="entry name" value="Pan_app"/>
</dbReference>
<keyword evidence="4" id="KW-1185">Reference proteome</keyword>
<accession>A0A917CWA0</accession>
<dbReference type="Proteomes" id="UP000605253">
    <property type="component" value="Unassembled WGS sequence"/>
</dbReference>
<sequence>MKNKKLVTATILMGLIGLSSGAHAMQKDTIYSMPADADHSQYYLADDVQPENGTVADAEQCLKACQATDACVVWTFKPGRFGSPNSCKLSPKLMQEQGITTPFAGAASGVIE</sequence>
<dbReference type="Gene3D" id="3.50.4.10">
    <property type="entry name" value="Hepatocyte Growth Factor"/>
    <property type="match status" value="1"/>
</dbReference>
<evidence type="ECO:0000313" key="3">
    <source>
        <dbReference type="EMBL" id="GGF97982.1"/>
    </source>
</evidence>
<evidence type="ECO:0000256" key="1">
    <source>
        <dbReference type="SAM" id="SignalP"/>
    </source>
</evidence>
<evidence type="ECO:0000259" key="2">
    <source>
        <dbReference type="Pfam" id="PF14295"/>
    </source>
</evidence>
<dbReference type="Pfam" id="PF14295">
    <property type="entry name" value="PAN_4"/>
    <property type="match status" value="1"/>
</dbReference>
<gene>
    <name evidence="3" type="ORF">GCM10011365_19150</name>
</gene>
<protein>
    <recommendedName>
        <fullName evidence="2">Apple domain-containing protein</fullName>
    </recommendedName>
</protein>
<proteinExistence type="predicted"/>
<name>A0A917CWA0_9GAMM</name>
<dbReference type="AlphaFoldDB" id="A0A917CWA0"/>
<organism evidence="3 4">
    <name type="scientific">Marinicella pacifica</name>
    <dbReference type="NCBI Taxonomy" id="1171543"/>
    <lineage>
        <taxon>Bacteria</taxon>
        <taxon>Pseudomonadati</taxon>
        <taxon>Pseudomonadota</taxon>
        <taxon>Gammaproteobacteria</taxon>
        <taxon>Lysobacterales</taxon>
        <taxon>Marinicellaceae</taxon>
        <taxon>Marinicella</taxon>
    </lineage>
</organism>
<reference evidence="3" key="1">
    <citation type="journal article" date="2014" name="Int. J. Syst. Evol. Microbiol.">
        <title>Complete genome sequence of Corynebacterium casei LMG S-19264T (=DSM 44701T), isolated from a smear-ripened cheese.</title>
        <authorList>
            <consortium name="US DOE Joint Genome Institute (JGI-PGF)"/>
            <person name="Walter F."/>
            <person name="Albersmeier A."/>
            <person name="Kalinowski J."/>
            <person name="Ruckert C."/>
        </authorList>
    </citation>
    <scope>NUCLEOTIDE SEQUENCE</scope>
    <source>
        <strain evidence="3">CGMCC 1.12181</strain>
    </source>
</reference>
<evidence type="ECO:0000313" key="4">
    <source>
        <dbReference type="Proteomes" id="UP000605253"/>
    </source>
</evidence>
<keyword evidence="1" id="KW-0732">Signal</keyword>
<reference evidence="3" key="2">
    <citation type="submission" date="2020-09" db="EMBL/GenBank/DDBJ databases">
        <authorList>
            <person name="Sun Q."/>
            <person name="Zhou Y."/>
        </authorList>
    </citation>
    <scope>NUCLEOTIDE SEQUENCE</scope>
    <source>
        <strain evidence="3">CGMCC 1.12181</strain>
    </source>
</reference>
<feature type="signal peptide" evidence="1">
    <location>
        <begin position="1"/>
        <end position="24"/>
    </location>
</feature>
<feature type="chain" id="PRO_5037548222" description="Apple domain-containing protein" evidence="1">
    <location>
        <begin position="25"/>
        <end position="112"/>
    </location>
</feature>
<feature type="domain" description="Apple" evidence="2">
    <location>
        <begin position="54"/>
        <end position="88"/>
    </location>
</feature>